<feature type="compositionally biased region" description="Acidic residues" evidence="1">
    <location>
        <begin position="1"/>
        <end position="17"/>
    </location>
</feature>
<name>A0A8H3AB83_9AGAM</name>
<reference evidence="2" key="1">
    <citation type="submission" date="2021-01" db="EMBL/GenBank/DDBJ databases">
        <authorList>
            <person name="Kaushik A."/>
        </authorList>
    </citation>
    <scope>NUCLEOTIDE SEQUENCE</scope>
    <source>
        <strain evidence="2">AG3-T5</strain>
    </source>
</reference>
<evidence type="ECO:0000313" key="3">
    <source>
        <dbReference type="Proteomes" id="UP000663841"/>
    </source>
</evidence>
<sequence length="147" mass="17077">PEDDVDEWEGSEDEFQEPADVSKVPEDDVNLNNVPINMDNTKRDELLRKIAATHWREILAITSFEKGCAIVFYSVNYDPQATGSAKSRANGYKRQAVSIWGNLVWLQSAYRNIVVTRASQMAHLQRRFMGLRWVIRLNHALRFWPRE</sequence>
<accession>A0A8H3AB83</accession>
<dbReference type="Proteomes" id="UP000663841">
    <property type="component" value="Unassembled WGS sequence"/>
</dbReference>
<evidence type="ECO:0000256" key="1">
    <source>
        <dbReference type="SAM" id="MobiDB-lite"/>
    </source>
</evidence>
<gene>
    <name evidence="2" type="ORF">RDB_LOCUS25247</name>
</gene>
<evidence type="ECO:0000313" key="2">
    <source>
        <dbReference type="EMBL" id="CAE6412764.1"/>
    </source>
</evidence>
<feature type="non-terminal residue" evidence="2">
    <location>
        <position position="1"/>
    </location>
</feature>
<comment type="caution">
    <text evidence="2">The sequence shown here is derived from an EMBL/GenBank/DDBJ whole genome shotgun (WGS) entry which is preliminary data.</text>
</comment>
<organism evidence="2 3">
    <name type="scientific">Rhizoctonia solani</name>
    <dbReference type="NCBI Taxonomy" id="456999"/>
    <lineage>
        <taxon>Eukaryota</taxon>
        <taxon>Fungi</taxon>
        <taxon>Dikarya</taxon>
        <taxon>Basidiomycota</taxon>
        <taxon>Agaricomycotina</taxon>
        <taxon>Agaricomycetes</taxon>
        <taxon>Cantharellales</taxon>
        <taxon>Ceratobasidiaceae</taxon>
        <taxon>Rhizoctonia</taxon>
    </lineage>
</organism>
<proteinExistence type="predicted"/>
<protein>
    <submittedName>
        <fullName evidence="2">Uncharacterized protein</fullName>
    </submittedName>
</protein>
<dbReference type="AlphaFoldDB" id="A0A8H3AB83"/>
<dbReference type="EMBL" id="CAJMWW010000065">
    <property type="protein sequence ID" value="CAE6412764.1"/>
    <property type="molecule type" value="Genomic_DNA"/>
</dbReference>
<feature type="region of interest" description="Disordered" evidence="1">
    <location>
        <begin position="1"/>
        <end position="22"/>
    </location>
</feature>